<reference evidence="9 10" key="1">
    <citation type="journal article" date="2013" name="PLoS ONE">
        <title>Genomic analysis of Melioribacter roseus, facultatively anaerobic organotrophic bacterium representing a novel deep lineage within Bacteriodetes/Chlorobi group.</title>
        <authorList>
            <person name="Kadnikov V.V."/>
            <person name="Mardanov A.V."/>
            <person name="Podosokorskaya O.A."/>
            <person name="Gavrilov S.N."/>
            <person name="Kublanov I.V."/>
            <person name="Beletsky A.V."/>
            <person name="Bonch-Osmolovskaya E.A."/>
            <person name="Ravin N.V."/>
        </authorList>
    </citation>
    <scope>NUCLEOTIDE SEQUENCE [LARGE SCALE GENOMIC DNA]</scope>
    <source>
        <strain evidence="10">JCM 17771 / P3M-2</strain>
    </source>
</reference>
<dbReference type="InterPro" id="IPR000965">
    <property type="entry name" value="GPR_dom"/>
</dbReference>
<evidence type="ECO:0000256" key="1">
    <source>
        <dbReference type="ARBA" id="ARBA00004985"/>
    </source>
</evidence>
<sequence length="420" mass="45658">MENELIKLAQKCKIASRKLAALDTNSKNILLTSMAESLNNSRDKIIAANETDLKAAEEKGLSGALVDRLRLNDDRIDSMINAIKEIVQLNDPVGEIESVKTRPNGIQVGTIRIPLGVIAIIYEARPNVTSDAAALCIKSGNGVILRGGSEAFNSNVAIVEALKSGIEESAVSPDILTFIPTTDREAMVELLKLEEYIDLVIPRGGEGLIRFVSQNSRIPVIKHYKGVCHLYVDKDADLELALNLLIDGKTSRPAVCNALETLLVHKDIADIFLPAAASVLKKKKVEIRGCGRTIEFIPDAKAATEEDYYAEYLDLIIAVKVVEDYDEAVEHIAKYGSNHTDVIATRNIFTARKFIKDVDSSSVMVNASSRFADGGELGLGAEIGISTSKLHAYGPMGLEALTTKKFIVFGEGQTRHNVEL</sequence>
<evidence type="ECO:0000256" key="4">
    <source>
        <dbReference type="ARBA" id="ARBA00022857"/>
    </source>
</evidence>
<dbReference type="UniPathway" id="UPA00098">
    <property type="reaction ID" value="UER00360"/>
</dbReference>
<dbReference type="InterPro" id="IPR020593">
    <property type="entry name" value="G-glutamylP_reductase_CS"/>
</dbReference>
<dbReference type="PIRSF" id="PIRSF000151">
    <property type="entry name" value="GPR"/>
    <property type="match status" value="1"/>
</dbReference>
<dbReference type="SUPFAM" id="SSF53720">
    <property type="entry name" value="ALDH-like"/>
    <property type="match status" value="1"/>
</dbReference>
<name>I6ZZV7_MELRP</name>
<evidence type="ECO:0000256" key="6">
    <source>
        <dbReference type="ARBA" id="ARBA00049024"/>
    </source>
</evidence>
<dbReference type="PATRIC" id="fig|1191523.3.peg.1359"/>
<dbReference type="STRING" id="1191523.MROS_1281"/>
<dbReference type="PANTHER" id="PTHR11063">
    <property type="entry name" value="GLUTAMATE SEMIALDEHYDE DEHYDROGENASE"/>
    <property type="match status" value="1"/>
</dbReference>
<dbReference type="EMBL" id="CP003557">
    <property type="protein sequence ID" value="AFN74518.1"/>
    <property type="molecule type" value="Genomic_DNA"/>
</dbReference>
<evidence type="ECO:0000313" key="10">
    <source>
        <dbReference type="Proteomes" id="UP000009011"/>
    </source>
</evidence>
<dbReference type="GO" id="GO:0050661">
    <property type="term" value="F:NADP binding"/>
    <property type="evidence" value="ECO:0007669"/>
    <property type="project" value="InterPro"/>
</dbReference>
<keyword evidence="3 7" id="KW-0641">Proline biosynthesis</keyword>
<dbReference type="NCBIfam" id="TIGR00407">
    <property type="entry name" value="proA"/>
    <property type="match status" value="1"/>
</dbReference>
<dbReference type="InterPro" id="IPR015590">
    <property type="entry name" value="Aldehyde_DH_dom"/>
</dbReference>
<gene>
    <name evidence="7" type="primary">proA</name>
    <name evidence="9" type="ordered locus">MROS_1281</name>
</gene>
<dbReference type="AlphaFoldDB" id="I6ZZV7"/>
<dbReference type="NCBIfam" id="NF001221">
    <property type="entry name" value="PRK00197.1"/>
    <property type="match status" value="1"/>
</dbReference>
<dbReference type="InterPro" id="IPR016161">
    <property type="entry name" value="Ald_DH/histidinol_DH"/>
</dbReference>
<comment type="similarity">
    <text evidence="7">Belongs to the gamma-glutamyl phosphate reductase family.</text>
</comment>
<keyword evidence="5 7" id="KW-0560">Oxidoreductase</keyword>
<dbReference type="InterPro" id="IPR012134">
    <property type="entry name" value="Glu-5-SA_DH"/>
</dbReference>
<dbReference type="PROSITE" id="PS01223">
    <property type="entry name" value="PROA"/>
    <property type="match status" value="1"/>
</dbReference>
<accession>I6ZZV7</accession>
<feature type="domain" description="Aldehyde dehydrogenase" evidence="8">
    <location>
        <begin position="69"/>
        <end position="285"/>
    </location>
</feature>
<evidence type="ECO:0000256" key="5">
    <source>
        <dbReference type="ARBA" id="ARBA00023002"/>
    </source>
</evidence>
<dbReference type="eggNOG" id="COG0014">
    <property type="taxonomic scope" value="Bacteria"/>
</dbReference>
<dbReference type="RefSeq" id="WP_014855953.1">
    <property type="nucleotide sequence ID" value="NC_018178.1"/>
</dbReference>
<dbReference type="HOGENOM" id="CLU_030231_0_0_10"/>
<dbReference type="EC" id="1.2.1.41" evidence="7"/>
<evidence type="ECO:0000256" key="2">
    <source>
        <dbReference type="ARBA" id="ARBA00022605"/>
    </source>
</evidence>
<keyword evidence="7" id="KW-0963">Cytoplasm</keyword>
<dbReference type="Pfam" id="PF00171">
    <property type="entry name" value="Aldedh"/>
    <property type="match status" value="1"/>
</dbReference>
<comment type="catalytic activity">
    <reaction evidence="6 7">
        <text>L-glutamate 5-semialdehyde + phosphate + NADP(+) = L-glutamyl 5-phosphate + NADPH + H(+)</text>
        <dbReference type="Rhea" id="RHEA:19541"/>
        <dbReference type="ChEBI" id="CHEBI:15378"/>
        <dbReference type="ChEBI" id="CHEBI:43474"/>
        <dbReference type="ChEBI" id="CHEBI:57783"/>
        <dbReference type="ChEBI" id="CHEBI:58066"/>
        <dbReference type="ChEBI" id="CHEBI:58274"/>
        <dbReference type="ChEBI" id="CHEBI:58349"/>
        <dbReference type="EC" id="1.2.1.41"/>
    </reaction>
</comment>
<dbReference type="GO" id="GO:0005737">
    <property type="term" value="C:cytoplasm"/>
    <property type="evidence" value="ECO:0007669"/>
    <property type="project" value="UniProtKB-SubCell"/>
</dbReference>
<comment type="subcellular location">
    <subcellularLocation>
        <location evidence="7">Cytoplasm</location>
    </subcellularLocation>
</comment>
<keyword evidence="2 7" id="KW-0028">Amino-acid biosynthesis</keyword>
<dbReference type="InterPro" id="IPR016163">
    <property type="entry name" value="Ald_DH_C"/>
</dbReference>
<dbReference type="FunFam" id="3.40.309.10:FF:000006">
    <property type="entry name" value="Gamma-glutamyl phosphate reductase"/>
    <property type="match status" value="1"/>
</dbReference>
<dbReference type="HAMAP" id="MF_00412">
    <property type="entry name" value="ProA"/>
    <property type="match status" value="1"/>
</dbReference>
<dbReference type="Proteomes" id="UP000009011">
    <property type="component" value="Chromosome"/>
</dbReference>
<keyword evidence="4 7" id="KW-0521">NADP</keyword>
<evidence type="ECO:0000313" key="9">
    <source>
        <dbReference type="EMBL" id="AFN74518.1"/>
    </source>
</evidence>
<dbReference type="KEGG" id="mro:MROS_1281"/>
<dbReference type="GO" id="GO:0055129">
    <property type="term" value="P:L-proline biosynthetic process"/>
    <property type="evidence" value="ECO:0007669"/>
    <property type="project" value="UniProtKB-UniRule"/>
</dbReference>
<dbReference type="Gene3D" id="3.40.309.10">
    <property type="entry name" value="Aldehyde Dehydrogenase, Chain A, domain 2"/>
    <property type="match status" value="1"/>
</dbReference>
<evidence type="ECO:0000256" key="7">
    <source>
        <dbReference type="HAMAP-Rule" id="MF_00412"/>
    </source>
</evidence>
<proteinExistence type="inferred from homology"/>
<organism evidence="9 10">
    <name type="scientific">Melioribacter roseus (strain DSM 23840 / JCM 17771 / VKM B-2668 / P3M-2)</name>
    <dbReference type="NCBI Taxonomy" id="1191523"/>
    <lineage>
        <taxon>Bacteria</taxon>
        <taxon>Pseudomonadati</taxon>
        <taxon>Ignavibacteriota</taxon>
        <taxon>Ignavibacteria</taxon>
        <taxon>Ignavibacteriales</taxon>
        <taxon>Melioribacteraceae</taxon>
        <taxon>Melioribacter</taxon>
    </lineage>
</organism>
<comment type="pathway">
    <text evidence="1 7">Amino-acid biosynthesis; L-proline biosynthesis; L-glutamate 5-semialdehyde from L-glutamate: step 2/2.</text>
</comment>
<comment type="function">
    <text evidence="7">Catalyzes the NADPH-dependent reduction of L-glutamate 5-phosphate into L-glutamate 5-semialdehyde and phosphate. The product spontaneously undergoes cyclization to form 1-pyrroline-5-carboxylate.</text>
</comment>
<dbReference type="InterPro" id="IPR016162">
    <property type="entry name" value="Ald_DH_N"/>
</dbReference>
<dbReference type="CDD" id="cd07079">
    <property type="entry name" value="ALDH_F18-19_ProA-GPR"/>
    <property type="match status" value="1"/>
</dbReference>
<dbReference type="GO" id="GO:0004350">
    <property type="term" value="F:glutamate-5-semialdehyde dehydrogenase activity"/>
    <property type="evidence" value="ECO:0007669"/>
    <property type="project" value="UniProtKB-UniRule"/>
</dbReference>
<dbReference type="PANTHER" id="PTHR11063:SF8">
    <property type="entry name" value="DELTA-1-PYRROLINE-5-CARBOXYLATE SYNTHASE"/>
    <property type="match status" value="1"/>
</dbReference>
<evidence type="ECO:0000256" key="3">
    <source>
        <dbReference type="ARBA" id="ARBA00022650"/>
    </source>
</evidence>
<protein>
    <recommendedName>
        <fullName evidence="7">Gamma-glutamyl phosphate reductase</fullName>
        <shortName evidence="7">GPR</shortName>
        <ecNumber evidence="7">1.2.1.41</ecNumber>
    </recommendedName>
    <alternativeName>
        <fullName evidence="7">Glutamate-5-semialdehyde dehydrogenase</fullName>
    </alternativeName>
    <alternativeName>
        <fullName evidence="7">Glutamyl-gamma-semialdehyde dehydrogenase</fullName>
        <shortName evidence="7">GSA dehydrogenase</shortName>
    </alternativeName>
</protein>
<keyword evidence="10" id="KW-1185">Reference proteome</keyword>
<dbReference type="Gene3D" id="3.40.605.10">
    <property type="entry name" value="Aldehyde Dehydrogenase, Chain A, domain 1"/>
    <property type="match status" value="1"/>
</dbReference>
<evidence type="ECO:0000259" key="8">
    <source>
        <dbReference type="Pfam" id="PF00171"/>
    </source>
</evidence>